<protein>
    <submittedName>
        <fullName evidence="1">Uncharacterized protein</fullName>
    </submittedName>
</protein>
<proteinExistence type="predicted"/>
<dbReference type="GeneID" id="89229445"/>
<organism evidence="1 2">
    <name type="scientific">Methanolapillus millepedarum</name>
    <dbReference type="NCBI Taxonomy" id="3028296"/>
    <lineage>
        <taxon>Archaea</taxon>
        <taxon>Methanobacteriati</taxon>
        <taxon>Methanobacteriota</taxon>
        <taxon>Stenosarchaea group</taxon>
        <taxon>Methanomicrobia</taxon>
        <taxon>Methanosarcinales</taxon>
        <taxon>Methanosarcinaceae</taxon>
        <taxon>Methanolapillus</taxon>
    </lineage>
</organism>
<dbReference type="Proteomes" id="UP001303587">
    <property type="component" value="Chromosome"/>
</dbReference>
<dbReference type="EMBL" id="CP131060">
    <property type="protein sequence ID" value="WNY24800.1"/>
    <property type="molecule type" value="Genomic_DNA"/>
</dbReference>
<dbReference type="RefSeq" id="WP_338102866.1">
    <property type="nucleotide sequence ID" value="NZ_CP131060.1"/>
</dbReference>
<gene>
    <name evidence="1" type="ORF">MsAc7_03250</name>
</gene>
<evidence type="ECO:0000313" key="1">
    <source>
        <dbReference type="EMBL" id="WNY24800.1"/>
    </source>
</evidence>
<reference evidence="1 2" key="1">
    <citation type="submission" date="2023-07" db="EMBL/GenBank/DDBJ databases">
        <title>Closed genoem sequence of Methanosarcinaceae archaeon Ac7.</title>
        <authorList>
            <person name="Poehlein A."/>
            <person name="Protasov E."/>
            <person name="Platt K."/>
            <person name="Reeh H."/>
            <person name="Daniel R."/>
            <person name="Brune A."/>
        </authorList>
    </citation>
    <scope>NUCLEOTIDE SEQUENCE [LARGE SCALE GENOMIC DNA]</scope>
    <source>
        <strain evidence="1 2">Ac7</strain>
    </source>
</reference>
<keyword evidence="2" id="KW-1185">Reference proteome</keyword>
<dbReference type="AlphaFoldDB" id="A0AA96ZTN3"/>
<accession>A0AA96ZTN3</accession>
<sequence>MIAAKNKGYIEIKFNHKKRIITLSEIVFRCGNCNHEEDEPFKRCPDCGKKQKGWCKK</sequence>
<name>A0AA96ZTN3_9EURY</name>
<evidence type="ECO:0000313" key="2">
    <source>
        <dbReference type="Proteomes" id="UP001303587"/>
    </source>
</evidence>